<dbReference type="SUPFAM" id="SSF51735">
    <property type="entry name" value="NAD(P)-binding Rossmann-fold domains"/>
    <property type="match status" value="1"/>
</dbReference>
<dbReference type="PANTHER" id="PTHR42879">
    <property type="entry name" value="3-OXOACYL-(ACYL-CARRIER-PROTEIN) REDUCTASE"/>
    <property type="match status" value="1"/>
</dbReference>
<dbReference type="PANTHER" id="PTHR42879:SF2">
    <property type="entry name" value="3-OXOACYL-[ACYL-CARRIER-PROTEIN] REDUCTASE FABG"/>
    <property type="match status" value="1"/>
</dbReference>
<dbReference type="InterPro" id="IPR002347">
    <property type="entry name" value="SDR_fam"/>
</dbReference>
<reference evidence="2 3" key="1">
    <citation type="journal article" date="2019" name="Nat. Med.">
        <title>A library of human gut bacterial isolates paired with longitudinal multiomics data enables mechanistic microbiome research.</title>
        <authorList>
            <person name="Poyet M."/>
            <person name="Groussin M."/>
            <person name="Gibbons S.M."/>
            <person name="Avila-Pacheco J."/>
            <person name="Jiang X."/>
            <person name="Kearney S.M."/>
            <person name="Perrotta A.R."/>
            <person name="Berdy B."/>
            <person name="Zhao S."/>
            <person name="Lieberman T.D."/>
            <person name="Swanson P.K."/>
            <person name="Smith M."/>
            <person name="Roesemann S."/>
            <person name="Alexander J.E."/>
            <person name="Rich S.A."/>
            <person name="Livny J."/>
            <person name="Vlamakis H."/>
            <person name="Clish C."/>
            <person name="Bullock K."/>
            <person name="Deik A."/>
            <person name="Scott J."/>
            <person name="Pierce K.A."/>
            <person name="Xavier R.J."/>
            <person name="Alm E.J."/>
        </authorList>
    </citation>
    <scope>NUCLEOTIDE SEQUENCE [LARGE SCALE GENOMIC DNA]</scope>
    <source>
        <strain evidence="2 3">BIOML-A58</strain>
    </source>
</reference>
<dbReference type="Proteomes" id="UP000434604">
    <property type="component" value="Unassembled WGS sequence"/>
</dbReference>
<dbReference type="PROSITE" id="PS00061">
    <property type="entry name" value="ADH_SHORT"/>
    <property type="match status" value="1"/>
</dbReference>
<dbReference type="PRINTS" id="PR00081">
    <property type="entry name" value="GDHRDH"/>
</dbReference>
<dbReference type="PRINTS" id="PR00080">
    <property type="entry name" value="SDRFAMILY"/>
</dbReference>
<organism evidence="2 3">
    <name type="scientific">Bacteroides xylanisolvens</name>
    <dbReference type="NCBI Taxonomy" id="371601"/>
    <lineage>
        <taxon>Bacteria</taxon>
        <taxon>Pseudomonadati</taxon>
        <taxon>Bacteroidota</taxon>
        <taxon>Bacteroidia</taxon>
        <taxon>Bacteroidales</taxon>
        <taxon>Bacteroidaceae</taxon>
        <taxon>Bacteroides</taxon>
    </lineage>
</organism>
<evidence type="ECO:0000313" key="3">
    <source>
        <dbReference type="Proteomes" id="UP000434604"/>
    </source>
</evidence>
<dbReference type="AlphaFoldDB" id="A0A7J5PVC9"/>
<dbReference type="GO" id="GO:0032787">
    <property type="term" value="P:monocarboxylic acid metabolic process"/>
    <property type="evidence" value="ECO:0007669"/>
    <property type="project" value="UniProtKB-ARBA"/>
</dbReference>
<comment type="caution">
    <text evidence="2">The sequence shown here is derived from an EMBL/GenBank/DDBJ whole genome shotgun (WGS) entry which is preliminary data.</text>
</comment>
<dbReference type="RefSeq" id="WP_151934986.1">
    <property type="nucleotide sequence ID" value="NZ_WDED01000020.1"/>
</dbReference>
<dbReference type="EMBL" id="WDED01000020">
    <property type="protein sequence ID" value="KAB6146927.1"/>
    <property type="molecule type" value="Genomic_DNA"/>
</dbReference>
<dbReference type="InterPro" id="IPR036291">
    <property type="entry name" value="NAD(P)-bd_dom_sf"/>
</dbReference>
<gene>
    <name evidence="2" type="ORF">GA398_14425</name>
</gene>
<sequence length="262" mass="28304">MGRTIIVTGGANGIGRCITEHFASEGDTVYILDKEAKQTVLVANEMQHKGWNATGYIGDIADKQTLLDFAGQVLSEHPEGIHCIINNACLMQGGVLDGCEYEDFLYVQRVGVAAPFMLAKLFKDHFIGLGSIVNISSTRAFQSQPNTESYTAAKGGITALTHALAVSLSGIARVNSITPGWIETGTHQETAFVPSSESDYLQHPSQRVGNSDDIARAVAFLCDERNSFINGENITTDGGMSKLMVYHNDCGWEYKAPIVTHS</sequence>
<dbReference type="Pfam" id="PF13561">
    <property type="entry name" value="adh_short_C2"/>
    <property type="match status" value="1"/>
</dbReference>
<evidence type="ECO:0000256" key="1">
    <source>
        <dbReference type="ARBA" id="ARBA00006484"/>
    </source>
</evidence>
<dbReference type="InterPro" id="IPR020904">
    <property type="entry name" value="Sc_DH/Rdtase_CS"/>
</dbReference>
<protein>
    <submittedName>
        <fullName evidence="2">SDR family oxidoreductase</fullName>
    </submittedName>
</protein>
<proteinExistence type="inferred from homology"/>
<evidence type="ECO:0000313" key="2">
    <source>
        <dbReference type="EMBL" id="KAB6146927.1"/>
    </source>
</evidence>
<dbReference type="InterPro" id="IPR050259">
    <property type="entry name" value="SDR"/>
</dbReference>
<name>A0A7J5PVC9_9BACE</name>
<comment type="similarity">
    <text evidence="1">Belongs to the short-chain dehydrogenases/reductases (SDR) family.</text>
</comment>
<accession>A0A7J5PVC9</accession>
<dbReference type="Gene3D" id="3.40.50.720">
    <property type="entry name" value="NAD(P)-binding Rossmann-like Domain"/>
    <property type="match status" value="1"/>
</dbReference>